<evidence type="ECO:0000259" key="3">
    <source>
        <dbReference type="PROSITE" id="PS50076"/>
    </source>
</evidence>
<dbReference type="GO" id="GO:0030544">
    <property type="term" value="F:Hsp70 protein binding"/>
    <property type="evidence" value="ECO:0007669"/>
    <property type="project" value="TreeGrafter"/>
</dbReference>
<dbReference type="Pfam" id="PF00226">
    <property type="entry name" value="DnaJ"/>
    <property type="match status" value="1"/>
</dbReference>
<organism evidence="4 5">
    <name type="scientific">Prymnesium parvum</name>
    <name type="common">Toxic golden alga</name>
    <dbReference type="NCBI Taxonomy" id="97485"/>
    <lineage>
        <taxon>Eukaryota</taxon>
        <taxon>Haptista</taxon>
        <taxon>Haptophyta</taxon>
        <taxon>Prymnesiophyceae</taxon>
        <taxon>Prymnesiales</taxon>
        <taxon>Prymnesiaceae</taxon>
        <taxon>Prymnesium</taxon>
    </lineage>
</organism>
<reference evidence="4 5" key="1">
    <citation type="journal article" date="2024" name="Science">
        <title>Giant polyketide synthase enzymes in the biosynthesis of giant marine polyether toxins.</title>
        <authorList>
            <person name="Fallon T.R."/>
            <person name="Shende V.V."/>
            <person name="Wierzbicki I.H."/>
            <person name="Pendleton A.L."/>
            <person name="Watervoot N.F."/>
            <person name="Auber R.P."/>
            <person name="Gonzalez D.J."/>
            <person name="Wisecaver J.H."/>
            <person name="Moore B.S."/>
        </authorList>
    </citation>
    <scope>NUCLEOTIDE SEQUENCE [LARGE SCALE GENOMIC DNA]</scope>
    <source>
        <strain evidence="4 5">12B1</strain>
    </source>
</reference>
<dbReference type="SUPFAM" id="SSF46565">
    <property type="entry name" value="Chaperone J-domain"/>
    <property type="match status" value="1"/>
</dbReference>
<dbReference type="PANTHER" id="PTHR43908:SF3">
    <property type="entry name" value="AT29763P-RELATED"/>
    <property type="match status" value="1"/>
</dbReference>
<dbReference type="AlphaFoldDB" id="A0AB34JWF4"/>
<evidence type="ECO:0000256" key="1">
    <source>
        <dbReference type="SAM" id="MobiDB-lite"/>
    </source>
</evidence>
<dbReference type="PANTHER" id="PTHR43908">
    <property type="entry name" value="AT29763P-RELATED"/>
    <property type="match status" value="1"/>
</dbReference>
<feature type="chain" id="PRO_5044308758" description="J domain-containing protein" evidence="2">
    <location>
        <begin position="19"/>
        <end position="453"/>
    </location>
</feature>
<comment type="caution">
    <text evidence="4">The sequence shown here is derived from an EMBL/GenBank/DDBJ whole genome shotgun (WGS) entry which is preliminary data.</text>
</comment>
<proteinExistence type="predicted"/>
<keyword evidence="5" id="KW-1185">Reference proteome</keyword>
<dbReference type="Gene3D" id="1.10.287.110">
    <property type="entry name" value="DnaJ domain"/>
    <property type="match status" value="1"/>
</dbReference>
<evidence type="ECO:0000313" key="5">
    <source>
        <dbReference type="Proteomes" id="UP001515480"/>
    </source>
</evidence>
<feature type="compositionally biased region" description="Polar residues" evidence="1">
    <location>
        <begin position="46"/>
        <end position="62"/>
    </location>
</feature>
<protein>
    <recommendedName>
        <fullName evidence="3">J domain-containing protein</fullName>
    </recommendedName>
</protein>
<dbReference type="GO" id="GO:0005789">
    <property type="term" value="C:endoplasmic reticulum membrane"/>
    <property type="evidence" value="ECO:0007669"/>
    <property type="project" value="TreeGrafter"/>
</dbReference>
<dbReference type="InterPro" id="IPR001623">
    <property type="entry name" value="DnaJ_domain"/>
</dbReference>
<feature type="domain" description="J" evidence="3">
    <location>
        <begin position="328"/>
        <end position="392"/>
    </location>
</feature>
<name>A0AB34JWF4_PRYPA</name>
<evidence type="ECO:0000256" key="2">
    <source>
        <dbReference type="SAM" id="SignalP"/>
    </source>
</evidence>
<sequence length="453" mass="49859">MLLLLLALSFCGGPAVSCDSTAGFNRSWTHGTPVGVRSAESERATLPSSPRSTPIASLQEGGNHSLADLPLKRPHTVNTTGAPPMNAKESLAARGGREDLCKPRASTAKPRTRRRRKKLGPLHHATRVMWSRLHRLHATVVQPSVSGLRSVLTSASAVVWSPLVLTQSAWTSAKALLAAARGCAGGGDGPSAVTRTPLHGVAECMGALSGGFHSWPPVTWLRRQRQPAALMERTVHHANKAMLLLTRHLLLQLRRAACAALRAKVAVGAALKTTAKASVSTMRFLHSLLSTSRERQKIHMQQRHAHREKASLREQQVREVRRILGSNDHYAVLQLKPDCTTKDAKSAFRRLARVIHPDKSDVPQTQDAFVKLQAAHAVLSDDGQRTVYDLQQAGVHSTNAYAYKHRPGSRGYNSFDTDSLRKHFASSYGVRSHDREHLRRQQYWSDQGFFGWR</sequence>
<feature type="signal peptide" evidence="2">
    <location>
        <begin position="1"/>
        <end position="18"/>
    </location>
</feature>
<dbReference type="CDD" id="cd06257">
    <property type="entry name" value="DnaJ"/>
    <property type="match status" value="1"/>
</dbReference>
<dbReference type="PRINTS" id="PR00625">
    <property type="entry name" value="JDOMAIN"/>
</dbReference>
<dbReference type="EMBL" id="JBGBPQ010000004">
    <property type="protein sequence ID" value="KAL1525343.1"/>
    <property type="molecule type" value="Genomic_DNA"/>
</dbReference>
<dbReference type="PROSITE" id="PS50076">
    <property type="entry name" value="DNAJ_2"/>
    <property type="match status" value="1"/>
</dbReference>
<evidence type="ECO:0000313" key="4">
    <source>
        <dbReference type="EMBL" id="KAL1525343.1"/>
    </source>
</evidence>
<dbReference type="Proteomes" id="UP001515480">
    <property type="component" value="Unassembled WGS sequence"/>
</dbReference>
<feature type="region of interest" description="Disordered" evidence="1">
    <location>
        <begin position="30"/>
        <end position="118"/>
    </location>
</feature>
<keyword evidence="2" id="KW-0732">Signal</keyword>
<dbReference type="GO" id="GO:0071218">
    <property type="term" value="P:cellular response to misfolded protein"/>
    <property type="evidence" value="ECO:0007669"/>
    <property type="project" value="TreeGrafter"/>
</dbReference>
<accession>A0AB34JWF4</accession>
<dbReference type="InterPro" id="IPR018253">
    <property type="entry name" value="DnaJ_domain_CS"/>
</dbReference>
<dbReference type="InterPro" id="IPR036869">
    <property type="entry name" value="J_dom_sf"/>
</dbReference>
<gene>
    <name evidence="4" type="ORF">AB1Y20_020203</name>
</gene>
<dbReference type="SMART" id="SM00271">
    <property type="entry name" value="DnaJ"/>
    <property type="match status" value="1"/>
</dbReference>
<dbReference type="InterPro" id="IPR051100">
    <property type="entry name" value="DnaJ_subfamily_B/C"/>
</dbReference>
<dbReference type="PROSITE" id="PS00636">
    <property type="entry name" value="DNAJ_1"/>
    <property type="match status" value="1"/>
</dbReference>